<dbReference type="InterPro" id="IPR010290">
    <property type="entry name" value="TM_effector"/>
</dbReference>
<feature type="transmembrane region" description="Helical" evidence="7">
    <location>
        <begin position="208"/>
        <end position="230"/>
    </location>
</feature>
<keyword evidence="10" id="KW-1185">Reference proteome</keyword>
<dbReference type="RefSeq" id="WP_119605124.1">
    <property type="nucleotide sequence ID" value="NZ_QXUF01000011.1"/>
</dbReference>
<feature type="transmembrane region" description="Helical" evidence="7">
    <location>
        <begin position="134"/>
        <end position="157"/>
    </location>
</feature>
<feature type="transmembrane region" description="Helical" evidence="7">
    <location>
        <begin position="275"/>
        <end position="293"/>
    </location>
</feature>
<feature type="transmembrane region" description="Helical" evidence="7">
    <location>
        <begin position="9"/>
        <end position="28"/>
    </location>
</feature>
<accession>A0A418II55</accession>
<dbReference type="PANTHER" id="PTHR23513:SF11">
    <property type="entry name" value="STAPHYLOFERRIN A TRANSPORTER"/>
    <property type="match status" value="1"/>
</dbReference>
<keyword evidence="6 7" id="KW-0472">Membrane</keyword>
<evidence type="ECO:0000256" key="4">
    <source>
        <dbReference type="ARBA" id="ARBA00022692"/>
    </source>
</evidence>
<keyword evidence="2" id="KW-0813">Transport</keyword>
<dbReference type="Proteomes" id="UP000286317">
    <property type="component" value="Unassembled WGS sequence"/>
</dbReference>
<dbReference type="CDD" id="cd06173">
    <property type="entry name" value="MFS_MefA_like"/>
    <property type="match status" value="1"/>
</dbReference>
<comment type="caution">
    <text evidence="9">The sequence shown here is derived from an EMBL/GenBank/DDBJ whole genome shotgun (WGS) entry which is preliminary data.</text>
</comment>
<feature type="transmembrane region" description="Helical" evidence="7">
    <location>
        <begin position="359"/>
        <end position="380"/>
    </location>
</feature>
<evidence type="ECO:0000256" key="2">
    <source>
        <dbReference type="ARBA" id="ARBA00022448"/>
    </source>
</evidence>
<dbReference type="GO" id="GO:0022857">
    <property type="term" value="F:transmembrane transporter activity"/>
    <property type="evidence" value="ECO:0007669"/>
    <property type="project" value="InterPro"/>
</dbReference>
<dbReference type="OrthoDB" id="9775268at2"/>
<dbReference type="PANTHER" id="PTHR23513">
    <property type="entry name" value="INTEGRAL MEMBRANE EFFLUX PROTEIN-RELATED"/>
    <property type="match status" value="1"/>
</dbReference>
<proteinExistence type="predicted"/>
<dbReference type="SUPFAM" id="SSF103473">
    <property type="entry name" value="MFS general substrate transporter"/>
    <property type="match status" value="1"/>
</dbReference>
<gene>
    <name evidence="9" type="ORF">BU112_02705</name>
</gene>
<feature type="transmembrane region" description="Helical" evidence="7">
    <location>
        <begin position="67"/>
        <end position="88"/>
    </location>
</feature>
<name>A0A418II55_9STAP</name>
<dbReference type="Pfam" id="PF05977">
    <property type="entry name" value="MFS_3"/>
    <property type="match status" value="1"/>
</dbReference>
<dbReference type="Gene3D" id="1.20.1250.20">
    <property type="entry name" value="MFS general substrate transporter like domains"/>
    <property type="match status" value="1"/>
</dbReference>
<evidence type="ECO:0000313" key="9">
    <source>
        <dbReference type="EMBL" id="RIN02433.1"/>
    </source>
</evidence>
<feature type="transmembrane region" description="Helical" evidence="7">
    <location>
        <begin position="163"/>
        <end position="187"/>
    </location>
</feature>
<evidence type="ECO:0000256" key="1">
    <source>
        <dbReference type="ARBA" id="ARBA00004651"/>
    </source>
</evidence>
<keyword evidence="3" id="KW-1003">Cell membrane</keyword>
<dbReference type="AlphaFoldDB" id="A0A418II55"/>
<evidence type="ECO:0000256" key="7">
    <source>
        <dbReference type="SAM" id="Phobius"/>
    </source>
</evidence>
<comment type="subcellular location">
    <subcellularLocation>
        <location evidence="1">Cell membrane</location>
        <topology evidence="1">Multi-pass membrane protein</topology>
    </subcellularLocation>
</comment>
<dbReference type="InterPro" id="IPR020846">
    <property type="entry name" value="MFS_dom"/>
</dbReference>
<evidence type="ECO:0000313" key="10">
    <source>
        <dbReference type="Proteomes" id="UP000286317"/>
    </source>
</evidence>
<keyword evidence="4 7" id="KW-0812">Transmembrane</keyword>
<dbReference type="EMBL" id="QXUF01000011">
    <property type="protein sequence ID" value="RIN02433.1"/>
    <property type="molecule type" value="Genomic_DNA"/>
</dbReference>
<feature type="transmembrane region" description="Helical" evidence="7">
    <location>
        <begin position="242"/>
        <end position="263"/>
    </location>
</feature>
<feature type="domain" description="Major facilitator superfamily (MFS) profile" evidence="8">
    <location>
        <begin position="1"/>
        <end position="385"/>
    </location>
</feature>
<sequence>MAKYFFPSSFLLFLGNWIGQITLNWYVFTLYHNAIYLGLINFFRLVPILLISVWAGSLADRCDRGKLLKLTITSSFLLTTILCILTFQNPQLPIIVFLLYSLGRGIMSAIETPVRQAVLPDLTQRLTTTQTVSYHSFIINICRSIGPAIAGFIMAAYNAQISFGVQALCYFISLILCLPLSFSHNVLSKANPEVSFKYVINYFKDNQIGARIFVTSLLIMATGFTYTTLLPVLTDKTFPNQVTIFGSAMTCCAIGGIIATIVLPNILEKVSMVKMYYISSVLFGISLLCTISSNTYLLFISLFFIGLFSQWARTTNRIYFQHRVESEHRGKILSVIMMDRGMIPLGAMLMSFLAELIGIIETFIIMGMSTFVIALLFSAITRRQRKNGGSIV</sequence>
<protein>
    <submittedName>
        <fullName evidence="9">MFS transporter</fullName>
    </submittedName>
</protein>
<evidence type="ECO:0000256" key="3">
    <source>
        <dbReference type="ARBA" id="ARBA00022475"/>
    </source>
</evidence>
<dbReference type="PROSITE" id="PS50850">
    <property type="entry name" value="MFS"/>
    <property type="match status" value="1"/>
</dbReference>
<reference evidence="9 10" key="1">
    <citation type="journal article" date="2016" name="Front. Microbiol.">
        <title>Comprehensive Phylogenetic Analysis of Bovine Non-aureus Staphylococci Species Based on Whole-Genome Sequencing.</title>
        <authorList>
            <person name="Naushad S."/>
            <person name="Barkema H.W."/>
            <person name="Luby C."/>
            <person name="Condas L.A."/>
            <person name="Nobrega D.B."/>
            <person name="Carson D.A."/>
            <person name="De Buck J."/>
        </authorList>
    </citation>
    <scope>NUCLEOTIDE SEQUENCE [LARGE SCALE GENOMIC DNA]</scope>
    <source>
        <strain evidence="9 10">SNUC 4554</strain>
    </source>
</reference>
<organism evidence="9 10">
    <name type="scientific">Staphylococcus shinii</name>
    <dbReference type="NCBI Taxonomy" id="2912228"/>
    <lineage>
        <taxon>Bacteria</taxon>
        <taxon>Bacillati</taxon>
        <taxon>Bacillota</taxon>
        <taxon>Bacilli</taxon>
        <taxon>Bacillales</taxon>
        <taxon>Staphylococcaceae</taxon>
        <taxon>Staphylococcus</taxon>
    </lineage>
</organism>
<evidence type="ECO:0000256" key="5">
    <source>
        <dbReference type="ARBA" id="ARBA00022989"/>
    </source>
</evidence>
<evidence type="ECO:0000256" key="6">
    <source>
        <dbReference type="ARBA" id="ARBA00023136"/>
    </source>
</evidence>
<dbReference type="GO" id="GO:0005886">
    <property type="term" value="C:plasma membrane"/>
    <property type="evidence" value="ECO:0007669"/>
    <property type="project" value="UniProtKB-SubCell"/>
</dbReference>
<keyword evidence="5 7" id="KW-1133">Transmembrane helix</keyword>
<feature type="transmembrane region" description="Helical" evidence="7">
    <location>
        <begin position="34"/>
        <end position="55"/>
    </location>
</feature>
<evidence type="ECO:0000259" key="8">
    <source>
        <dbReference type="PROSITE" id="PS50850"/>
    </source>
</evidence>
<dbReference type="InterPro" id="IPR036259">
    <property type="entry name" value="MFS_trans_sf"/>
</dbReference>